<dbReference type="InterPro" id="IPR058192">
    <property type="entry name" value="WHD_ROQ1-like"/>
</dbReference>
<feature type="region of interest" description="Disordered" evidence="3">
    <location>
        <begin position="1052"/>
        <end position="1090"/>
    </location>
</feature>
<name>A0A922D7I8_CARIL</name>
<dbReference type="FunFam" id="1.10.8.430:FF:000002">
    <property type="entry name" value="Disease resistance protein (TIR-NBS-LRR class)"/>
    <property type="match status" value="1"/>
</dbReference>
<keyword evidence="1" id="KW-0677">Repeat</keyword>
<keyword evidence="2" id="KW-0611">Plant defense</keyword>
<sequence length="2147" mass="243540">MIGIFGIGGIGKTTIAKEIYNLIAKKFEGHCFLADVRESSKQNQGRLGQLQEKIISNILGRSLRVDDDHQGVELIRNRLCCKKILLVLDDVDHLDQLEKLCGKCDWFGSGSRIIIITRDKSLLTKHGVSLNYPVKEMDHDEALQLFTQHAFKSDKPVDGFADLIEDALHYASGLPLALKVVGSNLNGEDRNYWKNELEKYKRIPEKDIQEKLKISYDGLDDFTKKIFLDIACFFKGDEREYVTKILDNCDFFAYPGIKKLKDKCLITIDQYDGSQYLRMHDLIQDMGREIVRQESPGEPSKRSRLYFHKDVCEVLKENKGTKKVEGILIDLPREDRKTQLSTEAFAKLKNLRIFINRNASFCGGLEYLSNKLTVLDWPLCPLELLPSNFHGEKLIVLKMKESMITEFGRRSLYKVSIFNFDISFYFTFKVCCKFPVTINRFPLCYFFKQNLTSIDFSGSEYLTKISDLSSCSNLKELILNGCETLVKVHDSVGFLDRLVELRFYNCSNLKYLPRSFKLQSLELLELRGCTSLEYFPEIECEMKHLKCVRLDSTVIQELPSSITYLTGLKQFVLRWCKSLVCLPIDIFQLEPLEEVDVFCCPNFGKEVGQNGQSMAWTQALLPLPPPKSNFNLKKLSFSGSGIFSLPPWIEGLAGLSHLDLANCKQLQEILQLPPNIKVVDARRCTRLVEIHDSIGFLDKLVELRLEGCYSLKNLPRSFKLRSLKVLELEGCTSLEYFPEIECEMEHLKCVRLDSTVIQELPSSITFLTGLEKLYLRGCKSMELFPLLPPESNLSRAFNFSSSLSYLTLSNSGIVRLPPCIKGLVGLRNLDLEDCMQLEEILHLPPNIEYVNARRCVLLERFSNLSTKSSFGIPDLRRLSMIDLSECNKVHVDVGNDAPNPLLVQARFRKKDSSMIVYPGSMIPKWFKETTSYSNSCEIDILDHYASRCGHDQIMALVLSFVVRPFWERISITIKCGQQIIRNDTWLRPSMDPHDRACLQYIAGNSIDQMLSSSYREGNNMRFTFGSDSKEAIFKSAGVHLIYRNGMTSSNASPGALSSASSNSSSLPSASSNSSNYKVEPSTVRHQQNSFKDAFDKHEDRFKYDAKVQRWKTALKQAAGISGSHLTINENEPEFIQKIVQEVSSILPNRTCLHVAKYPIGLESRVEHIINTLLRIEIINETRMIGIFGIGGIGKTTITKAVYNRITYQFEGSCFLANVRENSKPDKGGLVKLQMKILSDILRDPKVEVYNVDRGINLIQEKLCRKKILLVLDDIDCLDQLEKLSGGSDWFGLGSRIIITTRDEHLLVQHDVAGIEELKDKCLITIEKYDRLMMHDLLEDMGKEIVRQESPEEPGKRSRLWFHDDVHEVLERNKGTEQIEGILIDMPWKDNRIRLGSDVFAKMEKLRILKVSYFVDVIFCGGLNYLSNELRVLNWPKCPLLSLPSSFHGEKLILLDISEGNIREFGTGLQSKNLTRIDLSGCIYLTNISDLSSCSNLEKLFLCGCTSLVEVHDSVGFLDKLVQLDFRDCFSLKKLPRSFKLISLKVLDLEGCTSLEYFPEIECEMEHLKDLWLEGKVIQELPSSITYLTGLETLYINISLVHLPVNIFEFEHLRDVSIINCPNFVNFGKEVGHNGQFVPCAQENEISSSMELLASPPPESNNLSRTYNFSSSLRTLNLSGSGIVSLPPCIEGCVGLSKLDLRECERLEEILYLPLNIEKVDASGCFSLESFLPKSNNSLSRLRKLNLSCSGIVSLPPCIEGFVGLSKLDLTYCKQLKEILHLPPNIEEVYAFGCSSLKKFLPESNNLSRTYNFSSSLRILELQLSGIVSLPPCIEGFVGLSKLKLTECKQLEQILDLPPNIKEVDANECSSLKNFLPESNNLSRTYNFSSSLRILTLHDSGIVSFPPCIKGFVGLSKLALTRCKQLEEILYLPPNIEEILTTGCKSLERFPHVSTESSFGTPDLKRLRMIDLSGCNKVKVDVGNHAPDPLLVQKRFREKESSTITYPGSRIPEWFKYCKMTSTSYTSSIEIVIDHNASMCFGHHIVALVLCFVMGPKGTRFGFTISMNGHQIKNDHLWLWDLVHDRVCLKYIAGNSIDEILQRSFREGNNNMRFTFESDGKKAIFKSAGVHLIYGNDNFIDPIQLSKR</sequence>
<evidence type="ECO:0000256" key="3">
    <source>
        <dbReference type="SAM" id="MobiDB-lite"/>
    </source>
</evidence>
<dbReference type="Proteomes" id="UP000811246">
    <property type="component" value="Chromosome 15"/>
</dbReference>
<reference evidence="5" key="1">
    <citation type="submission" date="2021-01" db="EMBL/GenBank/DDBJ databases">
        <authorList>
            <person name="Lovell J.T."/>
            <person name="Bentley N."/>
            <person name="Bhattarai G."/>
            <person name="Jenkins J.W."/>
            <person name="Sreedasyam A."/>
            <person name="Alarcon Y."/>
            <person name="Bock C."/>
            <person name="Boston L."/>
            <person name="Carlson J."/>
            <person name="Cervantes K."/>
            <person name="Clermont K."/>
            <person name="Krom N."/>
            <person name="Kubenka K."/>
            <person name="Mamidi S."/>
            <person name="Mattison C."/>
            <person name="Monteros M."/>
            <person name="Pisani C."/>
            <person name="Plott C."/>
            <person name="Rajasekar S."/>
            <person name="Rhein H.S."/>
            <person name="Rohla C."/>
            <person name="Song M."/>
            <person name="Hilaire R.S."/>
            <person name="Shu S."/>
            <person name="Wells L."/>
            <person name="Wang X."/>
            <person name="Webber J."/>
            <person name="Heerema R.J."/>
            <person name="Klein P."/>
            <person name="Conner P."/>
            <person name="Grauke L."/>
            <person name="Grimwood J."/>
            <person name="Schmutz J."/>
            <person name="Randall J.J."/>
        </authorList>
    </citation>
    <scope>NUCLEOTIDE SEQUENCE</scope>
    <source>
        <tissue evidence="5">Leaf</tissue>
    </source>
</reference>
<feature type="domain" description="AAA+ ATPase" evidence="4">
    <location>
        <begin position="1"/>
        <end position="138"/>
    </location>
</feature>
<dbReference type="PANTHER" id="PTHR11017">
    <property type="entry name" value="LEUCINE-RICH REPEAT-CONTAINING PROTEIN"/>
    <property type="match status" value="1"/>
</dbReference>
<dbReference type="Pfam" id="PF00931">
    <property type="entry name" value="NB-ARC"/>
    <property type="match status" value="2"/>
</dbReference>
<evidence type="ECO:0000256" key="2">
    <source>
        <dbReference type="ARBA" id="ARBA00022821"/>
    </source>
</evidence>
<proteinExistence type="predicted"/>
<feature type="compositionally biased region" description="Low complexity" evidence="3">
    <location>
        <begin position="1052"/>
        <end position="1075"/>
    </location>
</feature>
<evidence type="ECO:0000313" key="5">
    <source>
        <dbReference type="EMBL" id="KAG6676241.1"/>
    </source>
</evidence>
<dbReference type="InterPro" id="IPR058546">
    <property type="entry name" value="RPS4B/Roq1-like_LRR"/>
</dbReference>
<dbReference type="PANTHER" id="PTHR11017:SF570">
    <property type="entry name" value="DISEASE RESISTANCE PROTEIN (TIR-NBS CLASS)-RELATED"/>
    <property type="match status" value="1"/>
</dbReference>
<dbReference type="InterPro" id="IPR000157">
    <property type="entry name" value="TIR_dom"/>
</dbReference>
<gene>
    <name evidence="5" type="ORF">I3842_15G142200</name>
</gene>
<evidence type="ECO:0000313" key="6">
    <source>
        <dbReference type="Proteomes" id="UP000811246"/>
    </source>
</evidence>
<evidence type="ECO:0000259" key="4">
    <source>
        <dbReference type="SMART" id="SM00382"/>
    </source>
</evidence>
<dbReference type="GO" id="GO:0006952">
    <property type="term" value="P:defense response"/>
    <property type="evidence" value="ECO:0007669"/>
    <property type="project" value="InterPro"/>
</dbReference>
<dbReference type="GO" id="GO:0007165">
    <property type="term" value="P:signal transduction"/>
    <property type="evidence" value="ECO:0007669"/>
    <property type="project" value="InterPro"/>
</dbReference>
<protein>
    <recommendedName>
        <fullName evidence="4">AAA+ ATPase domain-containing protein</fullName>
    </recommendedName>
</protein>
<dbReference type="GO" id="GO:0043531">
    <property type="term" value="F:ADP binding"/>
    <property type="evidence" value="ECO:0007669"/>
    <property type="project" value="InterPro"/>
</dbReference>
<organism evidence="5 6">
    <name type="scientific">Carya illinoinensis</name>
    <name type="common">Pecan</name>
    <dbReference type="NCBI Taxonomy" id="32201"/>
    <lineage>
        <taxon>Eukaryota</taxon>
        <taxon>Viridiplantae</taxon>
        <taxon>Streptophyta</taxon>
        <taxon>Embryophyta</taxon>
        <taxon>Tracheophyta</taxon>
        <taxon>Spermatophyta</taxon>
        <taxon>Magnoliopsida</taxon>
        <taxon>eudicotyledons</taxon>
        <taxon>Gunneridae</taxon>
        <taxon>Pentapetalae</taxon>
        <taxon>rosids</taxon>
        <taxon>fabids</taxon>
        <taxon>Fagales</taxon>
        <taxon>Juglandaceae</taxon>
        <taxon>Carya</taxon>
    </lineage>
</organism>
<dbReference type="Pfam" id="PF23282">
    <property type="entry name" value="WHD_ROQ1"/>
    <property type="match status" value="1"/>
</dbReference>
<comment type="caution">
    <text evidence="5">The sequence shown here is derived from an EMBL/GenBank/DDBJ whole genome shotgun (WGS) entry which is preliminary data.</text>
</comment>
<dbReference type="EMBL" id="CM031839">
    <property type="protein sequence ID" value="KAG6676241.1"/>
    <property type="molecule type" value="Genomic_DNA"/>
</dbReference>
<feature type="domain" description="AAA+ ATPase" evidence="4">
    <location>
        <begin position="1180"/>
        <end position="1338"/>
    </location>
</feature>
<dbReference type="SMART" id="SM00382">
    <property type="entry name" value="AAA"/>
    <property type="match status" value="2"/>
</dbReference>
<accession>A0A922D7I8</accession>
<dbReference type="InterPro" id="IPR002182">
    <property type="entry name" value="NB-ARC"/>
</dbReference>
<dbReference type="Pfam" id="PF23286">
    <property type="entry name" value="LRR_13"/>
    <property type="match status" value="2"/>
</dbReference>
<dbReference type="InterPro" id="IPR044974">
    <property type="entry name" value="Disease_R_plants"/>
</dbReference>
<dbReference type="InterPro" id="IPR003593">
    <property type="entry name" value="AAA+_ATPase"/>
</dbReference>
<evidence type="ECO:0000256" key="1">
    <source>
        <dbReference type="ARBA" id="ARBA00022737"/>
    </source>
</evidence>
<dbReference type="Pfam" id="PF01582">
    <property type="entry name" value="TIR"/>
    <property type="match status" value="1"/>
</dbReference>